<name>A0A6C0H797_9ZZZZ</name>
<accession>A0A6C0H797</accession>
<evidence type="ECO:0000313" key="2">
    <source>
        <dbReference type="EMBL" id="QHT76374.1"/>
    </source>
</evidence>
<organism evidence="2">
    <name type="scientific">viral metagenome</name>
    <dbReference type="NCBI Taxonomy" id="1070528"/>
    <lineage>
        <taxon>unclassified sequences</taxon>
        <taxon>metagenomes</taxon>
        <taxon>organismal metagenomes</taxon>
    </lineage>
</organism>
<dbReference type="AlphaFoldDB" id="A0A6C0H797"/>
<keyword evidence="1" id="KW-0472">Membrane</keyword>
<keyword evidence="1" id="KW-1133">Transmembrane helix</keyword>
<reference evidence="2" key="1">
    <citation type="journal article" date="2020" name="Nature">
        <title>Giant virus diversity and host interactions through global metagenomics.</title>
        <authorList>
            <person name="Schulz F."/>
            <person name="Roux S."/>
            <person name="Paez-Espino D."/>
            <person name="Jungbluth S."/>
            <person name="Walsh D.A."/>
            <person name="Denef V.J."/>
            <person name="McMahon K.D."/>
            <person name="Konstantinidis K.T."/>
            <person name="Eloe-Fadrosh E.A."/>
            <person name="Kyrpides N.C."/>
            <person name="Woyke T."/>
        </authorList>
    </citation>
    <scope>NUCLEOTIDE SEQUENCE</scope>
    <source>
        <strain evidence="2">GVMAG-M-3300023179-82</strain>
    </source>
</reference>
<keyword evidence="1" id="KW-0812">Transmembrane</keyword>
<proteinExistence type="predicted"/>
<sequence>MFKYKNYYTFKYLFYSIIIIMKHTKIIKLIIDYIYSNDNYRKYLTITIKNII</sequence>
<feature type="transmembrane region" description="Helical" evidence="1">
    <location>
        <begin position="12"/>
        <end position="35"/>
    </location>
</feature>
<dbReference type="EMBL" id="MN739896">
    <property type="protein sequence ID" value="QHT76374.1"/>
    <property type="molecule type" value="Genomic_DNA"/>
</dbReference>
<evidence type="ECO:0000256" key="1">
    <source>
        <dbReference type="SAM" id="Phobius"/>
    </source>
</evidence>
<protein>
    <submittedName>
        <fullName evidence="2">Uncharacterized protein</fullName>
    </submittedName>
</protein>